<evidence type="ECO:0000313" key="3">
    <source>
        <dbReference type="EMBL" id="GLY69846.1"/>
    </source>
</evidence>
<dbReference type="EMBL" id="BSTI01000018">
    <property type="protein sequence ID" value="GLY69846.1"/>
    <property type="molecule type" value="Genomic_DNA"/>
</dbReference>
<dbReference type="Pfam" id="PF14016">
    <property type="entry name" value="DUF4232"/>
    <property type="match status" value="1"/>
</dbReference>
<evidence type="ECO:0000313" key="4">
    <source>
        <dbReference type="Proteomes" id="UP001165136"/>
    </source>
</evidence>
<reference evidence="3" key="1">
    <citation type="submission" date="2023-03" db="EMBL/GenBank/DDBJ databases">
        <title>Amycolatopsis taiwanensis NBRC 103393.</title>
        <authorList>
            <person name="Ichikawa N."/>
            <person name="Sato H."/>
            <person name="Tonouchi N."/>
        </authorList>
    </citation>
    <scope>NUCLEOTIDE SEQUENCE</scope>
    <source>
        <strain evidence="3">NBRC 103393</strain>
    </source>
</reference>
<keyword evidence="4" id="KW-1185">Reference proteome</keyword>
<sequence>MLGALAGLLGGALLVAGCGQQPASSPSPAPGSSSASPAPGIAVGDSPVQAANPTSGQQAGGGSCTAKDFKVDLNVQPDRPGILLMAVENTSKKVCKLNGWAAVAPMDASGSTFNVPTKKVEIPGSPTQVDLPPGTNAFAGVRIELGSKADDRVATGFDVTLPGVSDPVNGNIVGTDGTDSNSGLYAEFPVKSMQVGTLQPAAQGVTVFD</sequence>
<feature type="region of interest" description="Disordered" evidence="1">
    <location>
        <begin position="19"/>
        <end position="63"/>
    </location>
</feature>
<comment type="caution">
    <text evidence="3">The sequence shown here is derived from an EMBL/GenBank/DDBJ whole genome shotgun (WGS) entry which is preliminary data.</text>
</comment>
<name>A0A9W6VKU6_9PSEU</name>
<protein>
    <recommendedName>
        <fullName evidence="2">DUF4232 domain-containing protein</fullName>
    </recommendedName>
</protein>
<dbReference type="InterPro" id="IPR025326">
    <property type="entry name" value="DUF4232"/>
</dbReference>
<evidence type="ECO:0000259" key="2">
    <source>
        <dbReference type="Pfam" id="PF14016"/>
    </source>
</evidence>
<accession>A0A9W6VKU6</accession>
<evidence type="ECO:0000256" key="1">
    <source>
        <dbReference type="SAM" id="MobiDB-lite"/>
    </source>
</evidence>
<proteinExistence type="predicted"/>
<feature type="domain" description="DUF4232" evidence="2">
    <location>
        <begin position="64"/>
        <end position="168"/>
    </location>
</feature>
<dbReference type="Proteomes" id="UP001165136">
    <property type="component" value="Unassembled WGS sequence"/>
</dbReference>
<gene>
    <name evidence="3" type="ORF">Atai01_64650</name>
</gene>
<dbReference type="AlphaFoldDB" id="A0A9W6VKU6"/>
<organism evidence="3 4">
    <name type="scientific">Amycolatopsis taiwanensis</name>
    <dbReference type="NCBI Taxonomy" id="342230"/>
    <lineage>
        <taxon>Bacteria</taxon>
        <taxon>Bacillati</taxon>
        <taxon>Actinomycetota</taxon>
        <taxon>Actinomycetes</taxon>
        <taxon>Pseudonocardiales</taxon>
        <taxon>Pseudonocardiaceae</taxon>
        <taxon>Amycolatopsis</taxon>
    </lineage>
</organism>
<feature type="compositionally biased region" description="Low complexity" evidence="1">
    <location>
        <begin position="19"/>
        <end position="40"/>
    </location>
</feature>